<comment type="caution">
    <text evidence="1">The sequence shown here is derived from an EMBL/GenBank/DDBJ whole genome shotgun (WGS) entry which is preliminary data.</text>
</comment>
<dbReference type="OrthoDB" id="2117718at2759"/>
<protein>
    <submittedName>
        <fullName evidence="1">Uncharacterized protein</fullName>
    </submittedName>
</protein>
<sequence>MAVKPPLEPPSFETTKRLLAALINEGLVDAFIDGVDNELHKFISLRKNENPRAQGSIVVQAAPGALIEDRDGEVLPVIQPSMLCPPVIVINDGARREMTDPGDIFTAILPWFEDMADQQFHRTCDAKPPLKFVSPEDIPGMLTPGISFLSLPSKDLHLAGPFERLLEPMLEKLDIPKAPEGYITMPCLTQQLPSVLHCKPQSGD</sequence>
<name>A0A9W9K561_9EURO</name>
<reference evidence="1" key="1">
    <citation type="submission" date="2022-11" db="EMBL/GenBank/DDBJ databases">
        <authorList>
            <person name="Petersen C."/>
        </authorList>
    </citation>
    <scope>NUCLEOTIDE SEQUENCE</scope>
    <source>
        <strain evidence="1">IBT 30069</strain>
    </source>
</reference>
<evidence type="ECO:0000313" key="1">
    <source>
        <dbReference type="EMBL" id="KAJ5093165.1"/>
    </source>
</evidence>
<proteinExistence type="predicted"/>
<evidence type="ECO:0000313" key="2">
    <source>
        <dbReference type="Proteomes" id="UP001149165"/>
    </source>
</evidence>
<organism evidence="1 2">
    <name type="scientific">Penicillium angulare</name>
    <dbReference type="NCBI Taxonomy" id="116970"/>
    <lineage>
        <taxon>Eukaryota</taxon>
        <taxon>Fungi</taxon>
        <taxon>Dikarya</taxon>
        <taxon>Ascomycota</taxon>
        <taxon>Pezizomycotina</taxon>
        <taxon>Eurotiomycetes</taxon>
        <taxon>Eurotiomycetidae</taxon>
        <taxon>Eurotiales</taxon>
        <taxon>Aspergillaceae</taxon>
        <taxon>Penicillium</taxon>
    </lineage>
</organism>
<reference evidence="1" key="2">
    <citation type="journal article" date="2023" name="IMA Fungus">
        <title>Comparative genomic study of the Penicillium genus elucidates a diverse pangenome and 15 lateral gene transfer events.</title>
        <authorList>
            <person name="Petersen C."/>
            <person name="Sorensen T."/>
            <person name="Nielsen M.R."/>
            <person name="Sondergaard T.E."/>
            <person name="Sorensen J.L."/>
            <person name="Fitzpatrick D.A."/>
            <person name="Frisvad J.C."/>
            <person name="Nielsen K.L."/>
        </authorList>
    </citation>
    <scope>NUCLEOTIDE SEQUENCE</scope>
    <source>
        <strain evidence="1">IBT 30069</strain>
    </source>
</reference>
<dbReference type="AlphaFoldDB" id="A0A9W9K561"/>
<keyword evidence="2" id="KW-1185">Reference proteome</keyword>
<dbReference type="EMBL" id="JAPQKH010000006">
    <property type="protein sequence ID" value="KAJ5093165.1"/>
    <property type="molecule type" value="Genomic_DNA"/>
</dbReference>
<dbReference type="Proteomes" id="UP001149165">
    <property type="component" value="Unassembled WGS sequence"/>
</dbReference>
<gene>
    <name evidence="1" type="ORF">N7456_009026</name>
</gene>
<accession>A0A9W9K561</accession>